<dbReference type="EMBL" id="CP000553">
    <property type="protein sequence ID" value="ABM75439.1"/>
    <property type="molecule type" value="Genomic_DNA"/>
</dbReference>
<protein>
    <submittedName>
        <fullName evidence="1">Uncharacterized protein</fullName>
    </submittedName>
</protein>
<dbReference type="HOGENOM" id="CLU_3028736_0_0_3"/>
<reference evidence="2" key="1">
    <citation type="journal article" date="2007" name="PLoS Genet.">
        <title>Patterns and implications of gene gain and loss in the evolution of Prochlorococcus.</title>
        <authorList>
            <person name="Kettler G.C."/>
            <person name="Martiny A.C."/>
            <person name="Huang K."/>
            <person name="Zucker J."/>
            <person name="Coleman M.L."/>
            <person name="Rodrigue S."/>
            <person name="Chen F."/>
            <person name="Lapidus A."/>
            <person name="Ferriera S."/>
            <person name="Johnson J."/>
            <person name="Steglich C."/>
            <person name="Church G.M."/>
            <person name="Richardson P."/>
            <person name="Chisholm S.W."/>
        </authorList>
    </citation>
    <scope>NUCLEOTIDE SEQUENCE [LARGE SCALE GENOMIC DNA]</scope>
    <source>
        <strain evidence="2">NATL1A</strain>
    </source>
</reference>
<gene>
    <name evidence="1" type="ordered locus">NATL1_08811</name>
</gene>
<proteinExistence type="predicted"/>
<evidence type="ECO:0000313" key="2">
    <source>
        <dbReference type="Proteomes" id="UP000002592"/>
    </source>
</evidence>
<dbReference type="KEGG" id="pme:NATL1_08811"/>
<dbReference type="AlphaFoldDB" id="A2C1S9"/>
<sequence length="55" mass="6332">MNYENSIEIDANLFNEIRSLAALKNIDIDDYVTLLLEEEILKEITVSLVSDYPID</sequence>
<dbReference type="RefSeq" id="WP_011823584.1">
    <property type="nucleotide sequence ID" value="NC_008819.1"/>
</dbReference>
<name>A2C1S9_PROM1</name>
<evidence type="ECO:0000313" key="1">
    <source>
        <dbReference type="EMBL" id="ABM75439.1"/>
    </source>
</evidence>
<dbReference type="Proteomes" id="UP000002592">
    <property type="component" value="Chromosome"/>
</dbReference>
<accession>A2C1S9</accession>
<organism evidence="1 2">
    <name type="scientific">Prochlorococcus marinus (strain NATL1A)</name>
    <dbReference type="NCBI Taxonomy" id="167555"/>
    <lineage>
        <taxon>Bacteria</taxon>
        <taxon>Bacillati</taxon>
        <taxon>Cyanobacteriota</taxon>
        <taxon>Cyanophyceae</taxon>
        <taxon>Synechococcales</taxon>
        <taxon>Prochlorococcaceae</taxon>
        <taxon>Prochlorococcus</taxon>
    </lineage>
</organism>